<dbReference type="Proteomes" id="UP000190092">
    <property type="component" value="Unassembled WGS sequence"/>
</dbReference>
<dbReference type="GO" id="GO:0004364">
    <property type="term" value="F:glutathione transferase activity"/>
    <property type="evidence" value="ECO:0007669"/>
    <property type="project" value="UniProtKB-EC"/>
</dbReference>
<evidence type="ECO:0000256" key="2">
    <source>
        <dbReference type="ARBA" id="ARBA00022679"/>
    </source>
</evidence>
<dbReference type="AlphaFoldDB" id="A0A1T4QL57"/>
<dbReference type="RefSeq" id="WP_085934983.1">
    <property type="nucleotide sequence ID" value="NZ_FUWJ01000003.1"/>
</dbReference>
<dbReference type="CDD" id="cd00299">
    <property type="entry name" value="GST_C_family"/>
    <property type="match status" value="1"/>
</dbReference>
<dbReference type="EMBL" id="FUWJ01000003">
    <property type="protein sequence ID" value="SKA04442.1"/>
    <property type="molecule type" value="Genomic_DNA"/>
</dbReference>
<keyword evidence="6" id="KW-1185">Reference proteome</keyword>
<evidence type="ECO:0000259" key="3">
    <source>
        <dbReference type="PROSITE" id="PS50404"/>
    </source>
</evidence>
<dbReference type="PROSITE" id="PS50405">
    <property type="entry name" value="GST_CTER"/>
    <property type="match status" value="1"/>
</dbReference>
<dbReference type="InterPro" id="IPR036249">
    <property type="entry name" value="Thioredoxin-like_sf"/>
</dbReference>
<evidence type="ECO:0000313" key="6">
    <source>
        <dbReference type="Proteomes" id="UP000190092"/>
    </source>
</evidence>
<dbReference type="GO" id="GO:0005737">
    <property type="term" value="C:cytoplasm"/>
    <property type="evidence" value="ECO:0007669"/>
    <property type="project" value="TreeGrafter"/>
</dbReference>
<dbReference type="STRING" id="225324.SAMN02745126_03292"/>
<dbReference type="SUPFAM" id="SSF52833">
    <property type="entry name" value="Thioredoxin-like"/>
    <property type="match status" value="1"/>
</dbReference>
<proteinExistence type="predicted"/>
<dbReference type="OrthoDB" id="9797500at2"/>
<dbReference type="EC" id="2.5.1.18" evidence="1"/>
<evidence type="ECO:0000259" key="4">
    <source>
        <dbReference type="PROSITE" id="PS50405"/>
    </source>
</evidence>
<dbReference type="PANTHER" id="PTHR43900:SF3">
    <property type="entry name" value="GLUTATHIONE S-TRANSFERASE RHO"/>
    <property type="match status" value="1"/>
</dbReference>
<dbReference type="Gene3D" id="1.20.1050.10">
    <property type="match status" value="1"/>
</dbReference>
<dbReference type="InterPro" id="IPR036282">
    <property type="entry name" value="Glutathione-S-Trfase_C_sf"/>
</dbReference>
<gene>
    <name evidence="5" type="ORF">SAMN02745126_03292</name>
</gene>
<feature type="domain" description="GST C-terminal" evidence="4">
    <location>
        <begin position="85"/>
        <end position="211"/>
    </location>
</feature>
<accession>A0A1T4QL57</accession>
<dbReference type="Pfam" id="PF13417">
    <property type="entry name" value="GST_N_3"/>
    <property type="match status" value="1"/>
</dbReference>
<dbReference type="SFLD" id="SFLDG00358">
    <property type="entry name" value="Main_(cytGST)"/>
    <property type="match status" value="1"/>
</dbReference>
<dbReference type="SUPFAM" id="SSF47616">
    <property type="entry name" value="GST C-terminal domain-like"/>
    <property type="match status" value="1"/>
</dbReference>
<keyword evidence="2 5" id="KW-0808">Transferase</keyword>
<evidence type="ECO:0000313" key="5">
    <source>
        <dbReference type="EMBL" id="SKA04442.1"/>
    </source>
</evidence>
<dbReference type="PROSITE" id="PS50404">
    <property type="entry name" value="GST_NTER"/>
    <property type="match status" value="1"/>
</dbReference>
<dbReference type="Pfam" id="PF13410">
    <property type="entry name" value="GST_C_2"/>
    <property type="match status" value="1"/>
</dbReference>
<protein>
    <recommendedName>
        <fullName evidence="1">glutathione transferase</fullName>
        <ecNumber evidence="1">2.5.1.18</ecNumber>
    </recommendedName>
</protein>
<feature type="domain" description="GST N-terminal" evidence="3">
    <location>
        <begin position="1"/>
        <end position="80"/>
    </location>
</feature>
<dbReference type="InterPro" id="IPR004045">
    <property type="entry name" value="Glutathione_S-Trfase_N"/>
</dbReference>
<dbReference type="Gene3D" id="3.40.30.10">
    <property type="entry name" value="Glutaredoxin"/>
    <property type="match status" value="1"/>
</dbReference>
<dbReference type="SFLD" id="SFLDS00019">
    <property type="entry name" value="Glutathione_Transferase_(cytos"/>
    <property type="match status" value="1"/>
</dbReference>
<name>A0A1T4QL57_9HYPH</name>
<organism evidence="5 6">
    <name type="scientific">Enhydrobacter aerosaccus</name>
    <dbReference type="NCBI Taxonomy" id="225324"/>
    <lineage>
        <taxon>Bacteria</taxon>
        <taxon>Pseudomonadati</taxon>
        <taxon>Pseudomonadota</taxon>
        <taxon>Alphaproteobacteria</taxon>
        <taxon>Hyphomicrobiales</taxon>
        <taxon>Enhydrobacter</taxon>
    </lineage>
</organism>
<sequence>MALVLHGYIHSVYVRIARLTLAEKACSYELVEVDPFKPDLGPYLELHPFGRVPTLVDGGFVLYETGAITRYLDRRFPSPALQPTALEALARMDQIIGVVDSYAYWPLVRQVFAHRVMRPRLGRPADEAEIAQGLAAAPKVLAALERLAGPDTFLTGPALSLADLHLGAMIAYFVQAPEGAALLRRYPRLAAWWTLLSSRSAFAATDPSARL</sequence>
<dbReference type="PANTHER" id="PTHR43900">
    <property type="entry name" value="GLUTATHIONE S-TRANSFERASE RHO"/>
    <property type="match status" value="1"/>
</dbReference>
<reference evidence="6" key="1">
    <citation type="submission" date="2017-02" db="EMBL/GenBank/DDBJ databases">
        <authorList>
            <person name="Varghese N."/>
            <person name="Submissions S."/>
        </authorList>
    </citation>
    <scope>NUCLEOTIDE SEQUENCE [LARGE SCALE GENOMIC DNA]</scope>
    <source>
        <strain evidence="6">ATCC 27094</strain>
    </source>
</reference>
<evidence type="ECO:0000256" key="1">
    <source>
        <dbReference type="ARBA" id="ARBA00012452"/>
    </source>
</evidence>
<dbReference type="InterPro" id="IPR010987">
    <property type="entry name" value="Glutathione-S-Trfase_C-like"/>
</dbReference>
<dbReference type="InterPro" id="IPR040079">
    <property type="entry name" value="Glutathione_S-Trfase"/>
</dbReference>
<dbReference type="GO" id="GO:0043295">
    <property type="term" value="F:glutathione binding"/>
    <property type="evidence" value="ECO:0007669"/>
    <property type="project" value="TreeGrafter"/>
</dbReference>